<dbReference type="InterPro" id="IPR051641">
    <property type="entry name" value="RGK_GTP-binding_reg"/>
</dbReference>
<dbReference type="Gene3D" id="3.40.50.300">
    <property type="entry name" value="P-loop containing nucleotide triphosphate hydrolases"/>
    <property type="match status" value="1"/>
</dbReference>
<dbReference type="EMBL" id="VIIS01000002">
    <property type="protein sequence ID" value="KAF0314722.1"/>
    <property type="molecule type" value="Genomic_DNA"/>
</dbReference>
<dbReference type="GO" id="GO:0003924">
    <property type="term" value="F:GTPase activity"/>
    <property type="evidence" value="ECO:0007669"/>
    <property type="project" value="InterPro"/>
</dbReference>
<gene>
    <name evidence="3" type="primary">RRAD_0</name>
    <name evidence="3" type="ORF">FJT64_000081</name>
</gene>
<protein>
    <submittedName>
        <fullName evidence="3">GTP-binding protein RAD</fullName>
    </submittedName>
</protein>
<evidence type="ECO:0000256" key="2">
    <source>
        <dbReference type="ARBA" id="ARBA00022553"/>
    </source>
</evidence>
<keyword evidence="4" id="KW-1185">Reference proteome</keyword>
<dbReference type="InterPro" id="IPR027417">
    <property type="entry name" value="P-loop_NTPase"/>
</dbReference>
<accession>A0A6A4XHZ5</accession>
<reference evidence="3 4" key="1">
    <citation type="submission" date="2019-07" db="EMBL/GenBank/DDBJ databases">
        <title>Draft genome assembly of a fouling barnacle, Amphibalanus amphitrite (Darwin, 1854): The first reference genome for Thecostraca.</title>
        <authorList>
            <person name="Kim W."/>
        </authorList>
    </citation>
    <scope>NUCLEOTIDE SEQUENCE [LARGE SCALE GENOMIC DNA]</scope>
    <source>
        <strain evidence="3">SNU_AA5</strain>
        <tissue evidence="3">Soma without cirri and trophi</tissue>
    </source>
</reference>
<dbReference type="PANTHER" id="PTHR45775:SF6">
    <property type="entry name" value="RAD, GEM_KIR FAMILY MEMBER 2, ISOFORM C"/>
    <property type="match status" value="1"/>
</dbReference>
<dbReference type="Pfam" id="PF00071">
    <property type="entry name" value="Ras"/>
    <property type="match status" value="1"/>
</dbReference>
<dbReference type="InterPro" id="IPR001806">
    <property type="entry name" value="Small_GTPase"/>
</dbReference>
<dbReference type="SUPFAM" id="SSF52540">
    <property type="entry name" value="P-loop containing nucleoside triphosphate hydrolases"/>
    <property type="match status" value="1"/>
</dbReference>
<dbReference type="AlphaFoldDB" id="A0A6A4XHZ5"/>
<dbReference type="PANTHER" id="PTHR45775">
    <property type="entry name" value="RAD, GEM/KIR FAMILY MEMBER 2, ISOFORM C"/>
    <property type="match status" value="1"/>
</dbReference>
<keyword evidence="2" id="KW-0597">Phosphoprotein</keyword>
<dbReference type="PROSITE" id="PS51419">
    <property type="entry name" value="RAB"/>
    <property type="match status" value="1"/>
</dbReference>
<dbReference type="Proteomes" id="UP000440578">
    <property type="component" value="Unassembled WGS sequence"/>
</dbReference>
<organism evidence="3 4">
    <name type="scientific">Amphibalanus amphitrite</name>
    <name type="common">Striped barnacle</name>
    <name type="synonym">Balanus amphitrite</name>
    <dbReference type="NCBI Taxonomy" id="1232801"/>
    <lineage>
        <taxon>Eukaryota</taxon>
        <taxon>Metazoa</taxon>
        <taxon>Ecdysozoa</taxon>
        <taxon>Arthropoda</taxon>
        <taxon>Crustacea</taxon>
        <taxon>Multicrustacea</taxon>
        <taxon>Cirripedia</taxon>
        <taxon>Thoracica</taxon>
        <taxon>Thoracicalcarea</taxon>
        <taxon>Balanomorpha</taxon>
        <taxon>Balanoidea</taxon>
        <taxon>Balanidae</taxon>
        <taxon>Amphibalaninae</taxon>
        <taxon>Amphibalanus</taxon>
    </lineage>
</organism>
<sequence>MFHDRCELEDSIEAHNPDAFVVVYSVTDANSVQYADHILQSLWKMSAVASKAVILVGSKSDLVRSRTITADAGRKLANTYDCKFIEVSGGLDHRVDELLVGVLSQIRLKRDCRLSRSRSLGRRSYRLKRGTRNTSSVKGLLNVVCGTTEQRSKSCENLQTL</sequence>
<dbReference type="PROSITE" id="PS51421">
    <property type="entry name" value="RAS"/>
    <property type="match status" value="1"/>
</dbReference>
<dbReference type="GO" id="GO:0005886">
    <property type="term" value="C:plasma membrane"/>
    <property type="evidence" value="ECO:0007669"/>
    <property type="project" value="TreeGrafter"/>
</dbReference>
<evidence type="ECO:0000313" key="4">
    <source>
        <dbReference type="Proteomes" id="UP000440578"/>
    </source>
</evidence>
<dbReference type="GO" id="GO:0005525">
    <property type="term" value="F:GTP binding"/>
    <property type="evidence" value="ECO:0007669"/>
    <property type="project" value="InterPro"/>
</dbReference>
<proteinExistence type="inferred from homology"/>
<dbReference type="OrthoDB" id="5239715at2759"/>
<dbReference type="GO" id="GO:0005246">
    <property type="term" value="F:calcium channel regulator activity"/>
    <property type="evidence" value="ECO:0007669"/>
    <property type="project" value="TreeGrafter"/>
</dbReference>
<evidence type="ECO:0000313" key="3">
    <source>
        <dbReference type="EMBL" id="KAF0314722.1"/>
    </source>
</evidence>
<comment type="similarity">
    <text evidence="1">Belongs to the small GTPase superfamily. RGK family.</text>
</comment>
<name>A0A6A4XHZ5_AMPAM</name>
<comment type="caution">
    <text evidence="3">The sequence shown here is derived from an EMBL/GenBank/DDBJ whole genome shotgun (WGS) entry which is preliminary data.</text>
</comment>
<dbReference type="SMART" id="SM00173">
    <property type="entry name" value="RAS"/>
    <property type="match status" value="1"/>
</dbReference>
<evidence type="ECO:0000256" key="1">
    <source>
        <dbReference type="ARBA" id="ARBA00008846"/>
    </source>
</evidence>